<dbReference type="AlphaFoldDB" id="A0A7R9WQ08"/>
<feature type="compositionally biased region" description="Acidic residues" evidence="1">
    <location>
        <begin position="154"/>
        <end position="166"/>
    </location>
</feature>
<accession>A0A7R9WQ08</accession>
<evidence type="ECO:0000313" key="3">
    <source>
        <dbReference type="EMBL" id="CAD8331653.1"/>
    </source>
</evidence>
<feature type="region of interest" description="Disordered" evidence="1">
    <location>
        <begin position="152"/>
        <end position="205"/>
    </location>
</feature>
<keyword evidence="2" id="KW-1133">Transmembrane helix</keyword>
<name>A0A7R9WQ08_9STRA</name>
<keyword evidence="2" id="KW-0812">Transmembrane</keyword>
<protein>
    <submittedName>
        <fullName evidence="3">Uncharacterized protein</fullName>
    </submittedName>
</protein>
<organism evidence="3">
    <name type="scientific">Craspedostauros australis</name>
    <dbReference type="NCBI Taxonomy" id="1486917"/>
    <lineage>
        <taxon>Eukaryota</taxon>
        <taxon>Sar</taxon>
        <taxon>Stramenopiles</taxon>
        <taxon>Ochrophyta</taxon>
        <taxon>Bacillariophyta</taxon>
        <taxon>Bacillariophyceae</taxon>
        <taxon>Bacillariophycidae</taxon>
        <taxon>Naviculales</taxon>
        <taxon>Naviculaceae</taxon>
        <taxon>Craspedostauros</taxon>
    </lineage>
</organism>
<feature type="compositionally biased region" description="Basic residues" evidence="1">
    <location>
        <begin position="194"/>
        <end position="205"/>
    </location>
</feature>
<reference evidence="3" key="1">
    <citation type="submission" date="2021-01" db="EMBL/GenBank/DDBJ databases">
        <authorList>
            <person name="Corre E."/>
            <person name="Pelletier E."/>
            <person name="Niang G."/>
            <person name="Scheremetjew M."/>
            <person name="Finn R."/>
            <person name="Kale V."/>
            <person name="Holt S."/>
            <person name="Cochrane G."/>
            <person name="Meng A."/>
            <person name="Brown T."/>
            <person name="Cohen L."/>
        </authorList>
    </citation>
    <scope>NUCLEOTIDE SEQUENCE</scope>
    <source>
        <strain evidence="3">CCMP3328</strain>
    </source>
</reference>
<gene>
    <name evidence="3" type="ORF">CAUS1442_LOCUS3752</name>
</gene>
<feature type="transmembrane region" description="Helical" evidence="2">
    <location>
        <begin position="20"/>
        <end position="37"/>
    </location>
</feature>
<dbReference type="EMBL" id="HBEF01006080">
    <property type="protein sequence ID" value="CAD8331653.1"/>
    <property type="molecule type" value="Transcribed_RNA"/>
</dbReference>
<keyword evidence="2" id="KW-0472">Membrane</keyword>
<evidence type="ECO:0000256" key="1">
    <source>
        <dbReference type="SAM" id="MobiDB-lite"/>
    </source>
</evidence>
<sequence>MDSSGADQGDGENISKISEILERAIIVASTCAAIPLFSIDRKELGIRSFAWLAAFGCSMFNHIYLNEPTKDNVEVWRNVDRLLLSMVCIPVTPHIMKMARSNQLLGYATVPPLVVVAYLSQVTPYDSELYWQIRSFLFMSIFMLPYMNHISSPPEEEEEEEPEPEVPDNPAEKGPGAPQAEAATNTSNSTSRPSSKKMRANKKKR</sequence>
<evidence type="ECO:0000256" key="2">
    <source>
        <dbReference type="SAM" id="Phobius"/>
    </source>
</evidence>
<feature type="compositionally biased region" description="Low complexity" evidence="1">
    <location>
        <begin position="182"/>
        <end position="191"/>
    </location>
</feature>
<proteinExistence type="predicted"/>